<sequence length="71" mass="7569">MADVIRAQQGDTLDALLWRERGLTATDAVRVLEANPGLADRGILLPLGTPVTVPASASPKPRALPLVQLWD</sequence>
<keyword evidence="2" id="KW-1185">Reference proteome</keyword>
<proteinExistence type="predicted"/>
<protein>
    <submittedName>
        <fullName evidence="1">Phage tail protein</fullName>
    </submittedName>
</protein>
<dbReference type="EMBL" id="CP014168">
    <property type="protein sequence ID" value="AOH83614.1"/>
    <property type="molecule type" value="Genomic_DNA"/>
</dbReference>
<evidence type="ECO:0000313" key="1">
    <source>
        <dbReference type="EMBL" id="AOH83614.1"/>
    </source>
</evidence>
<dbReference type="OrthoDB" id="8759063at2"/>
<dbReference type="Proteomes" id="UP000094256">
    <property type="component" value="Chromosome"/>
</dbReference>
<organism evidence="1 2">
    <name type="scientific">Sphingomonas panacis</name>
    <dbReference type="NCBI Taxonomy" id="1560345"/>
    <lineage>
        <taxon>Bacteria</taxon>
        <taxon>Pseudomonadati</taxon>
        <taxon>Pseudomonadota</taxon>
        <taxon>Alphaproteobacteria</taxon>
        <taxon>Sphingomonadales</taxon>
        <taxon>Sphingomonadaceae</taxon>
        <taxon>Sphingomonas</taxon>
    </lineage>
</organism>
<dbReference type="KEGG" id="span:AWL63_06140"/>
<dbReference type="AlphaFoldDB" id="A0A1B3Z857"/>
<dbReference type="RefSeq" id="WP_069204188.1">
    <property type="nucleotide sequence ID" value="NZ_CP014168.1"/>
</dbReference>
<name>A0A1B3Z857_9SPHN</name>
<dbReference type="STRING" id="1560345.AWL63_06140"/>
<gene>
    <name evidence="1" type="ORF">AWL63_06140</name>
</gene>
<dbReference type="InterPro" id="IPR008861">
    <property type="entry name" value="GpX-like"/>
</dbReference>
<accession>A0A1B3Z857</accession>
<reference evidence="1 2" key="1">
    <citation type="submission" date="2016-01" db="EMBL/GenBank/DDBJ databases">
        <title>Complete genome and mega plasmid sequence of Sphingomonas panacis DCY99 elicits systemic resistance in rice to Xanthomonas oryzae.</title>
        <authorList>
            <person name="Kim Y.J."/>
            <person name="Yang D.C."/>
            <person name="Sing P."/>
        </authorList>
    </citation>
    <scope>NUCLEOTIDE SEQUENCE [LARGE SCALE GENOMIC DNA]</scope>
    <source>
        <strain evidence="1 2">DCY99</strain>
    </source>
</reference>
<dbReference type="Pfam" id="PF05489">
    <property type="entry name" value="Phage_tail_X"/>
    <property type="match status" value="1"/>
</dbReference>
<evidence type="ECO:0000313" key="2">
    <source>
        <dbReference type="Proteomes" id="UP000094256"/>
    </source>
</evidence>